<dbReference type="InterPro" id="IPR033181">
    <property type="entry name" value="Mic26_fungi"/>
</dbReference>
<evidence type="ECO:0000256" key="1">
    <source>
        <dbReference type="RuleBase" id="RU363021"/>
    </source>
</evidence>
<dbReference type="GO" id="GO:0042407">
    <property type="term" value="P:cristae formation"/>
    <property type="evidence" value="ECO:0007669"/>
    <property type="project" value="InterPro"/>
</dbReference>
<comment type="caution">
    <text evidence="2">The sequence shown here is derived from an EMBL/GenBank/DDBJ whole genome shotgun (WGS) entry which is preliminary data.</text>
</comment>
<comment type="subunit">
    <text evidence="1">Component of the mitochondrial contact site and cristae organizing system (MICOS) complex.</text>
</comment>
<dbReference type="EMBL" id="JAVRRJ010000006">
    <property type="protein sequence ID" value="KAK5083648.1"/>
    <property type="molecule type" value="Genomic_DNA"/>
</dbReference>
<dbReference type="PANTHER" id="PTHR28268:SF1">
    <property type="entry name" value="MICOS SUBUNIT MIC26"/>
    <property type="match status" value="1"/>
</dbReference>
<keyword evidence="3" id="KW-1185">Reference proteome</keyword>
<dbReference type="AlphaFoldDB" id="A0AAN7SWQ3"/>
<dbReference type="PANTHER" id="PTHR28268">
    <property type="entry name" value="MICOS SUBUNIT MIC26"/>
    <property type="match status" value="1"/>
</dbReference>
<accession>A0AAN7SWQ3</accession>
<evidence type="ECO:0000313" key="3">
    <source>
        <dbReference type="Proteomes" id="UP001309876"/>
    </source>
</evidence>
<feature type="transmembrane region" description="Helical" evidence="1">
    <location>
        <begin position="12"/>
        <end position="31"/>
    </location>
</feature>
<gene>
    <name evidence="2" type="ORF">LTR05_006152</name>
</gene>
<dbReference type="InterPro" id="IPR019166">
    <property type="entry name" value="MIC26/MIC27"/>
</dbReference>
<dbReference type="GO" id="GO:0044284">
    <property type="term" value="C:mitochondrial crista junction"/>
    <property type="evidence" value="ECO:0007669"/>
    <property type="project" value="TreeGrafter"/>
</dbReference>
<comment type="subcellular location">
    <subcellularLocation>
        <location evidence="1">Mitochondrion inner membrane</location>
    </subcellularLocation>
</comment>
<reference evidence="2 3" key="1">
    <citation type="submission" date="2023-08" db="EMBL/GenBank/DDBJ databases">
        <title>Black Yeasts Isolated from many extreme environments.</title>
        <authorList>
            <person name="Coleine C."/>
            <person name="Stajich J.E."/>
            <person name="Selbmann L."/>
        </authorList>
    </citation>
    <scope>NUCLEOTIDE SEQUENCE [LARGE SCALE GENOMIC DNA]</scope>
    <source>
        <strain evidence="2 3">CCFEE 5910</strain>
    </source>
</reference>
<protein>
    <recommendedName>
        <fullName evidence="1">MICOS complex subunit</fullName>
    </recommendedName>
</protein>
<proteinExistence type="predicted"/>
<comment type="function">
    <text evidence="1">Component of the MICOS complex, a large protein complex of the mitochondrial inner membrane that plays crucial roles in the maintenance of crista junctions, inner membrane architecture, and formation of contact sites to the outer membrane.</text>
</comment>
<dbReference type="Proteomes" id="UP001309876">
    <property type="component" value="Unassembled WGS sequence"/>
</dbReference>
<keyword evidence="1" id="KW-0472">Membrane</keyword>
<organism evidence="2 3">
    <name type="scientific">Lithohypha guttulata</name>
    <dbReference type="NCBI Taxonomy" id="1690604"/>
    <lineage>
        <taxon>Eukaryota</taxon>
        <taxon>Fungi</taxon>
        <taxon>Dikarya</taxon>
        <taxon>Ascomycota</taxon>
        <taxon>Pezizomycotina</taxon>
        <taxon>Eurotiomycetes</taxon>
        <taxon>Chaetothyriomycetidae</taxon>
        <taxon>Chaetothyriales</taxon>
        <taxon>Trichomeriaceae</taxon>
        <taxon>Lithohypha</taxon>
    </lineage>
</organism>
<name>A0AAN7SWQ3_9EURO</name>
<keyword evidence="1" id="KW-0999">Mitochondrion inner membrane</keyword>
<keyword evidence="1" id="KW-0812">Transmembrane</keyword>
<keyword evidence="1" id="KW-0496">Mitochondrion</keyword>
<keyword evidence="1" id="KW-1133">Transmembrane helix</keyword>
<evidence type="ECO:0000313" key="2">
    <source>
        <dbReference type="EMBL" id="KAK5083648.1"/>
    </source>
</evidence>
<dbReference type="GO" id="GO:0061617">
    <property type="term" value="C:MICOS complex"/>
    <property type="evidence" value="ECO:0007669"/>
    <property type="project" value="UniProtKB-UniRule"/>
</dbReference>
<dbReference type="Pfam" id="PF09769">
    <property type="entry name" value="ApoO"/>
    <property type="match status" value="1"/>
</dbReference>
<sequence>MAGTIMSRNRNLLIRATFPAAVGITAGWMLIPVTMRNTSELIWQYEKRVPAIADTHLTIRGAAIEAYGKLRESTRSTVEWADKTAVDTRKKVEDLVGEGK</sequence>